<organism evidence="1 2">
    <name type="scientific">Nitrosomonas communis</name>
    <dbReference type="NCBI Taxonomy" id="44574"/>
    <lineage>
        <taxon>Bacteria</taxon>
        <taxon>Pseudomonadati</taxon>
        <taxon>Pseudomonadota</taxon>
        <taxon>Betaproteobacteria</taxon>
        <taxon>Nitrosomonadales</taxon>
        <taxon>Nitrosomonadaceae</taxon>
        <taxon>Nitrosomonas</taxon>
    </lineage>
</organism>
<protein>
    <submittedName>
        <fullName evidence="1">Uncharacterized protein</fullName>
    </submittedName>
</protein>
<dbReference type="AlphaFoldDB" id="A0A5D3Y778"/>
<dbReference type="EMBL" id="VNHT01000092">
    <property type="protein sequence ID" value="TYP73700.1"/>
    <property type="molecule type" value="Genomic_DNA"/>
</dbReference>
<proteinExistence type="predicted"/>
<gene>
    <name evidence="1" type="ORF">BCL69_10923</name>
</gene>
<dbReference type="Proteomes" id="UP000324176">
    <property type="component" value="Unassembled WGS sequence"/>
</dbReference>
<comment type="caution">
    <text evidence="1">The sequence shown here is derived from an EMBL/GenBank/DDBJ whole genome shotgun (WGS) entry which is preliminary data.</text>
</comment>
<name>A0A5D3Y778_9PROT</name>
<accession>A0A5D3Y778</accession>
<sequence>MLDLTSQSASRSNAYRAFVNAGKEQSSPRQLLKNHIYWGDDDFVNNMQRKLNSEQSLKDISRKQKQGPVKPLSYFVDCYKNHNEDMAQA</sequence>
<reference evidence="1 2" key="1">
    <citation type="submission" date="2019-07" db="EMBL/GenBank/DDBJ databases">
        <title>Active sludge and wastewater microbial communities from Klosterneuburg, Austria.</title>
        <authorList>
            <person name="Wagner M."/>
        </authorList>
    </citation>
    <scope>NUCLEOTIDE SEQUENCE [LARGE SCALE GENOMIC DNA]</scope>
    <source>
        <strain evidence="1 2">Nm2</strain>
    </source>
</reference>
<evidence type="ECO:0000313" key="2">
    <source>
        <dbReference type="Proteomes" id="UP000324176"/>
    </source>
</evidence>
<evidence type="ECO:0000313" key="1">
    <source>
        <dbReference type="EMBL" id="TYP73700.1"/>
    </source>
</evidence>